<evidence type="ECO:0000256" key="2">
    <source>
        <dbReference type="ARBA" id="ARBA00004202"/>
    </source>
</evidence>
<keyword evidence="9 12" id="KW-0067">ATP-binding</keyword>
<dbReference type="InterPro" id="IPR003593">
    <property type="entry name" value="AAA+_ATPase"/>
</dbReference>
<dbReference type="SMART" id="SM00382">
    <property type="entry name" value="AAA"/>
    <property type="match status" value="1"/>
</dbReference>
<organism evidence="15 16">
    <name type="scientific">Sphingomonas daechungensis</name>
    <dbReference type="NCBI Taxonomy" id="1176646"/>
    <lineage>
        <taxon>Bacteria</taxon>
        <taxon>Pseudomonadati</taxon>
        <taxon>Pseudomonadota</taxon>
        <taxon>Alphaproteobacteria</taxon>
        <taxon>Sphingomonadales</taxon>
        <taxon>Sphingomonadaceae</taxon>
        <taxon>Sphingomonas</taxon>
    </lineage>
</organism>
<keyword evidence="5" id="KW-0813">Transport</keyword>
<evidence type="ECO:0000313" key="16">
    <source>
        <dbReference type="Proteomes" id="UP000516134"/>
    </source>
</evidence>
<dbReference type="InterPro" id="IPR005286">
    <property type="entry name" value="Cell_div_FtsE"/>
</dbReference>
<evidence type="ECO:0000256" key="1">
    <source>
        <dbReference type="ARBA" id="ARBA00002579"/>
    </source>
</evidence>
<keyword evidence="6 12" id="KW-1003">Cell membrane</keyword>
<dbReference type="PROSITE" id="PS00211">
    <property type="entry name" value="ABC_TRANSPORTER_1"/>
    <property type="match status" value="1"/>
</dbReference>
<evidence type="ECO:0000256" key="4">
    <source>
        <dbReference type="ARBA" id="ARBA00020019"/>
    </source>
</evidence>
<dbReference type="GO" id="GO:0051301">
    <property type="term" value="P:cell division"/>
    <property type="evidence" value="ECO:0007669"/>
    <property type="project" value="UniProtKB-KW"/>
</dbReference>
<feature type="region of interest" description="Disordered" evidence="13">
    <location>
        <begin position="401"/>
        <end position="443"/>
    </location>
</feature>
<gene>
    <name evidence="12 15" type="primary">ftsE</name>
    <name evidence="15" type="ORF">H9L15_06145</name>
</gene>
<feature type="region of interest" description="Disordered" evidence="13">
    <location>
        <begin position="292"/>
        <end position="362"/>
    </location>
</feature>
<evidence type="ECO:0000256" key="9">
    <source>
        <dbReference type="ARBA" id="ARBA00022840"/>
    </source>
</evidence>
<sequence length="443" mass="48321">MSAIVEFDSVGLRYGTGAEVLRDLDFRLAKGGFYFLTGPSGAGKTSLLQLLYLARRPTRGRIQLFGQDLTDAPRDFLPDFRRRIGVVFQDFRLIRHLSTFDNVALPLRIAGTSEAELEGPVREMLAWVGLADRASARPPTLSGGEQQRVAIARAVISQPELLVADEPTGNVDAEMAIRLLHLFTALNRLGTTIVVATHDISLIARTPGAQLIRIEKGTVSDPTGLLKNPPAGARESHEAVHPCWHGGRAATLARRDSSRTDALRHRHHDLCDDDRRCRRPCARQCGRDRRRCGRASLRPAASRRDFRQAGPGREGCGIGPRRDQRRTGQRRRDAANPGEVGRARRPREGSSRPGNCSSRTGSECPCSQHCGAAWPRPPRLEVHCRGSNRSTLAGVAEGASLVGSSAGPVDGRGHVSRGRTGGEGCARHAPLHDRDHARDRRDG</sequence>
<dbReference type="InterPro" id="IPR015854">
    <property type="entry name" value="ABC_transpr_LolD-like"/>
</dbReference>
<dbReference type="InterPro" id="IPR017871">
    <property type="entry name" value="ABC_transporter-like_CS"/>
</dbReference>
<evidence type="ECO:0000259" key="14">
    <source>
        <dbReference type="PROSITE" id="PS50893"/>
    </source>
</evidence>
<keyword evidence="10 12" id="KW-0472">Membrane</keyword>
<dbReference type="NCBIfam" id="TIGR02673">
    <property type="entry name" value="FtsE"/>
    <property type="match status" value="1"/>
</dbReference>
<evidence type="ECO:0000256" key="12">
    <source>
        <dbReference type="RuleBase" id="RU365094"/>
    </source>
</evidence>
<evidence type="ECO:0000256" key="3">
    <source>
        <dbReference type="ARBA" id="ARBA00005417"/>
    </source>
</evidence>
<evidence type="ECO:0000256" key="10">
    <source>
        <dbReference type="ARBA" id="ARBA00023136"/>
    </source>
</evidence>
<keyword evidence="16" id="KW-1185">Reference proteome</keyword>
<dbReference type="InterPro" id="IPR017911">
    <property type="entry name" value="MacB-like_ATP-bd"/>
</dbReference>
<evidence type="ECO:0000256" key="6">
    <source>
        <dbReference type="ARBA" id="ARBA00022475"/>
    </source>
</evidence>
<dbReference type="SUPFAM" id="SSF52540">
    <property type="entry name" value="P-loop containing nucleoside triphosphate hydrolases"/>
    <property type="match status" value="1"/>
</dbReference>
<dbReference type="Proteomes" id="UP000516134">
    <property type="component" value="Chromosome"/>
</dbReference>
<feature type="compositionally biased region" description="Basic and acidic residues" evidence="13">
    <location>
        <begin position="430"/>
        <end position="443"/>
    </location>
</feature>
<accession>A0ABX6T3M3</accession>
<evidence type="ECO:0000256" key="11">
    <source>
        <dbReference type="ARBA" id="ARBA00023306"/>
    </source>
</evidence>
<reference evidence="15 16" key="1">
    <citation type="submission" date="2020-08" db="EMBL/GenBank/DDBJ databases">
        <title>Genome sequence of Sphingomonas daechungensis KACC 18115T.</title>
        <authorList>
            <person name="Hyun D.-W."/>
            <person name="Bae J.-W."/>
        </authorList>
    </citation>
    <scope>NUCLEOTIDE SEQUENCE [LARGE SCALE GENOMIC DNA]</scope>
    <source>
        <strain evidence="15 16">KACC 18115</strain>
    </source>
</reference>
<keyword evidence="7 12" id="KW-0132">Cell division</keyword>
<keyword evidence="8 12" id="KW-0547">Nucleotide-binding</keyword>
<evidence type="ECO:0000313" key="15">
    <source>
        <dbReference type="EMBL" id="QNP44389.1"/>
    </source>
</evidence>
<comment type="similarity">
    <text evidence="3 12">Belongs to the ABC transporter superfamily.</text>
</comment>
<dbReference type="CDD" id="cd03255">
    <property type="entry name" value="ABC_MJ0796_LolCDE_FtsE"/>
    <property type="match status" value="1"/>
</dbReference>
<evidence type="ECO:0000256" key="8">
    <source>
        <dbReference type="ARBA" id="ARBA00022741"/>
    </source>
</evidence>
<dbReference type="Pfam" id="PF00005">
    <property type="entry name" value="ABC_tran"/>
    <property type="match status" value="1"/>
</dbReference>
<dbReference type="PANTHER" id="PTHR24220:SF470">
    <property type="entry name" value="CELL DIVISION ATP-BINDING PROTEIN FTSE"/>
    <property type="match status" value="1"/>
</dbReference>
<feature type="compositionally biased region" description="Basic and acidic residues" evidence="13">
    <location>
        <begin position="320"/>
        <end position="334"/>
    </location>
</feature>
<proteinExistence type="inferred from homology"/>
<comment type="subunit">
    <text evidence="12">Homodimer. Forms a membrane-associated complex with FtsX.</text>
</comment>
<dbReference type="GO" id="GO:0005524">
    <property type="term" value="F:ATP binding"/>
    <property type="evidence" value="ECO:0007669"/>
    <property type="project" value="UniProtKB-KW"/>
</dbReference>
<dbReference type="Gene3D" id="3.40.50.300">
    <property type="entry name" value="P-loop containing nucleotide triphosphate hydrolases"/>
    <property type="match status" value="1"/>
</dbReference>
<feature type="compositionally biased region" description="Polar residues" evidence="13">
    <location>
        <begin position="352"/>
        <end position="361"/>
    </location>
</feature>
<comment type="subcellular location">
    <subcellularLocation>
        <location evidence="12">Cell inner membrane</location>
        <topology evidence="12">Peripheral membrane protein</topology>
        <orientation evidence="12">Cytoplasmic side</orientation>
    </subcellularLocation>
    <subcellularLocation>
        <location evidence="2">Cell membrane</location>
        <topology evidence="2">Peripheral membrane protein</topology>
    </subcellularLocation>
</comment>
<evidence type="ECO:0000256" key="13">
    <source>
        <dbReference type="SAM" id="MobiDB-lite"/>
    </source>
</evidence>
<dbReference type="PANTHER" id="PTHR24220">
    <property type="entry name" value="IMPORT ATP-BINDING PROTEIN"/>
    <property type="match status" value="1"/>
</dbReference>
<evidence type="ECO:0000256" key="7">
    <source>
        <dbReference type="ARBA" id="ARBA00022618"/>
    </source>
</evidence>
<dbReference type="InterPro" id="IPR003439">
    <property type="entry name" value="ABC_transporter-like_ATP-bd"/>
</dbReference>
<dbReference type="EMBL" id="CP060780">
    <property type="protein sequence ID" value="QNP44389.1"/>
    <property type="molecule type" value="Genomic_DNA"/>
</dbReference>
<feature type="domain" description="ABC transporter" evidence="14">
    <location>
        <begin position="5"/>
        <end position="238"/>
    </location>
</feature>
<dbReference type="InterPro" id="IPR027417">
    <property type="entry name" value="P-loop_NTPase"/>
</dbReference>
<name>A0ABX6T3M3_9SPHN</name>
<evidence type="ECO:0000256" key="5">
    <source>
        <dbReference type="ARBA" id="ARBA00022448"/>
    </source>
</evidence>
<comment type="function">
    <text evidence="1">Part of the ABC transporter FtsEX involved in cellular division. Important for assembly or stability of the septal ring.</text>
</comment>
<keyword evidence="11 12" id="KW-0131">Cell cycle</keyword>
<protein>
    <recommendedName>
        <fullName evidence="4 12">Cell division ATP-binding protein FtsE</fullName>
    </recommendedName>
</protein>
<dbReference type="PROSITE" id="PS50893">
    <property type="entry name" value="ABC_TRANSPORTER_2"/>
    <property type="match status" value="1"/>
</dbReference>